<gene>
    <name evidence="2" type="ORF">KI387_010146</name>
</gene>
<name>A0AA38FKI3_TAXCH</name>
<feature type="non-terminal residue" evidence="2">
    <location>
        <position position="1"/>
    </location>
</feature>
<feature type="compositionally biased region" description="Basic and acidic residues" evidence="1">
    <location>
        <begin position="36"/>
        <end position="67"/>
    </location>
</feature>
<evidence type="ECO:0000313" key="3">
    <source>
        <dbReference type="Proteomes" id="UP000824469"/>
    </source>
</evidence>
<dbReference type="Proteomes" id="UP000824469">
    <property type="component" value="Unassembled WGS sequence"/>
</dbReference>
<feature type="region of interest" description="Disordered" evidence="1">
    <location>
        <begin position="1"/>
        <end position="67"/>
    </location>
</feature>
<reference evidence="2 3" key="1">
    <citation type="journal article" date="2021" name="Nat. Plants">
        <title>The Taxus genome provides insights into paclitaxel biosynthesis.</title>
        <authorList>
            <person name="Xiong X."/>
            <person name="Gou J."/>
            <person name="Liao Q."/>
            <person name="Li Y."/>
            <person name="Zhou Q."/>
            <person name="Bi G."/>
            <person name="Li C."/>
            <person name="Du R."/>
            <person name="Wang X."/>
            <person name="Sun T."/>
            <person name="Guo L."/>
            <person name="Liang H."/>
            <person name="Lu P."/>
            <person name="Wu Y."/>
            <person name="Zhang Z."/>
            <person name="Ro D.K."/>
            <person name="Shang Y."/>
            <person name="Huang S."/>
            <person name="Yan J."/>
        </authorList>
    </citation>
    <scope>NUCLEOTIDE SEQUENCE [LARGE SCALE GENOMIC DNA]</scope>
    <source>
        <strain evidence="2">Ta-2019</strain>
    </source>
</reference>
<organism evidence="2 3">
    <name type="scientific">Taxus chinensis</name>
    <name type="common">Chinese yew</name>
    <name type="synonym">Taxus wallichiana var. chinensis</name>
    <dbReference type="NCBI Taxonomy" id="29808"/>
    <lineage>
        <taxon>Eukaryota</taxon>
        <taxon>Viridiplantae</taxon>
        <taxon>Streptophyta</taxon>
        <taxon>Embryophyta</taxon>
        <taxon>Tracheophyta</taxon>
        <taxon>Spermatophyta</taxon>
        <taxon>Pinopsida</taxon>
        <taxon>Pinidae</taxon>
        <taxon>Conifers II</taxon>
        <taxon>Cupressales</taxon>
        <taxon>Taxaceae</taxon>
        <taxon>Taxus</taxon>
    </lineage>
</organism>
<evidence type="ECO:0000313" key="2">
    <source>
        <dbReference type="EMBL" id="KAH9305742.1"/>
    </source>
</evidence>
<keyword evidence="3" id="KW-1185">Reference proteome</keyword>
<protein>
    <submittedName>
        <fullName evidence="2">Uncharacterized protein</fullName>
    </submittedName>
</protein>
<feature type="non-terminal residue" evidence="2">
    <location>
        <position position="67"/>
    </location>
</feature>
<dbReference type="AlphaFoldDB" id="A0AA38FKI3"/>
<evidence type="ECO:0000256" key="1">
    <source>
        <dbReference type="SAM" id="MobiDB-lite"/>
    </source>
</evidence>
<feature type="compositionally biased region" description="Acidic residues" evidence="1">
    <location>
        <begin position="10"/>
        <end position="20"/>
    </location>
</feature>
<proteinExistence type="predicted"/>
<comment type="caution">
    <text evidence="2">The sequence shown here is derived from an EMBL/GenBank/DDBJ whole genome shotgun (WGS) entry which is preliminary data.</text>
</comment>
<sequence length="67" mass="7888">DEEPNPHITEEEEEEEEEELKEYSGGLNHGTKRKPTMGEKRIHEKTPLRQQEGEKVRMEMGVVEIKK</sequence>
<dbReference type="EMBL" id="JAHRHJ020000008">
    <property type="protein sequence ID" value="KAH9305742.1"/>
    <property type="molecule type" value="Genomic_DNA"/>
</dbReference>
<accession>A0AA38FKI3</accession>